<dbReference type="NCBIfam" id="TIGR00589">
    <property type="entry name" value="ogt"/>
    <property type="match status" value="1"/>
</dbReference>
<accession>A0A1I1IEL8</accession>
<evidence type="ECO:0000259" key="11">
    <source>
        <dbReference type="Pfam" id="PF02870"/>
    </source>
</evidence>
<dbReference type="CDD" id="cd06445">
    <property type="entry name" value="ATase"/>
    <property type="match status" value="1"/>
</dbReference>
<feature type="active site" description="Nucleophile; methyl group acceptor" evidence="9">
    <location>
        <position position="133"/>
    </location>
</feature>
<protein>
    <recommendedName>
        <fullName evidence="9">Methylated-DNA--protein-cysteine methyltransferase</fullName>
        <ecNumber evidence="9">2.1.1.63</ecNumber>
    </recommendedName>
    <alternativeName>
        <fullName evidence="9">6-O-methylguanine-DNA methyltransferase</fullName>
        <shortName evidence="9">MGMT</shortName>
    </alternativeName>
    <alternativeName>
        <fullName evidence="9">O-6-methylguanine-DNA-alkyltransferase</fullName>
    </alternativeName>
</protein>
<comment type="catalytic activity">
    <reaction evidence="1 9">
        <text>a 4-O-methyl-thymidine in DNA + L-cysteinyl-[protein] = a thymidine in DNA + S-methyl-L-cysteinyl-[protein]</text>
        <dbReference type="Rhea" id="RHEA:53428"/>
        <dbReference type="Rhea" id="RHEA-COMP:10131"/>
        <dbReference type="Rhea" id="RHEA-COMP:10132"/>
        <dbReference type="Rhea" id="RHEA-COMP:13555"/>
        <dbReference type="Rhea" id="RHEA-COMP:13556"/>
        <dbReference type="ChEBI" id="CHEBI:29950"/>
        <dbReference type="ChEBI" id="CHEBI:82612"/>
        <dbReference type="ChEBI" id="CHEBI:137386"/>
        <dbReference type="ChEBI" id="CHEBI:137387"/>
        <dbReference type="EC" id="2.1.1.63"/>
    </reaction>
</comment>
<comment type="similarity">
    <text evidence="2 9">Belongs to the MGMT family.</text>
</comment>
<sequence length="186" mass="19945">MTQYAVMPSALGDIVLRAESESLTGVFFHDQKHFPLSVSGPLVPAAESHSLVIRQAFEELEEYFDGIRQRFELPLSMPGSAFQQRVWRCLADIGFGEVLSYCALARALGLSRGHARAVGSAVGRNPVSIIVPCHRVLAGSGGLNGYAGGLERKAHLLALEGRPEGSAALRQIEGEHHLAAGVKGFQ</sequence>
<dbReference type="InterPro" id="IPR023546">
    <property type="entry name" value="MGMT"/>
</dbReference>
<dbReference type="PROSITE" id="PS00374">
    <property type="entry name" value="MGMT"/>
    <property type="match status" value="1"/>
</dbReference>
<dbReference type="SUPFAM" id="SSF46767">
    <property type="entry name" value="Methylated DNA-protein cysteine methyltransferase, C-terminal domain"/>
    <property type="match status" value="1"/>
</dbReference>
<evidence type="ECO:0000256" key="3">
    <source>
        <dbReference type="ARBA" id="ARBA00022490"/>
    </source>
</evidence>
<dbReference type="InterPro" id="IPR014048">
    <property type="entry name" value="MethylDNA_cys_MeTrfase_DNA-bd"/>
</dbReference>
<dbReference type="OrthoDB" id="9811249at2"/>
<dbReference type="InterPro" id="IPR008332">
    <property type="entry name" value="MethylG_MeTrfase_N"/>
</dbReference>
<evidence type="ECO:0000256" key="8">
    <source>
        <dbReference type="ARBA" id="ARBA00049348"/>
    </source>
</evidence>
<dbReference type="STRING" id="402385.SAMN05421848_1173"/>
<feature type="domain" description="Methylated-DNA-[protein]-cysteine S-methyltransferase DNA binding" evidence="10">
    <location>
        <begin position="81"/>
        <end position="161"/>
    </location>
</feature>
<evidence type="ECO:0000256" key="2">
    <source>
        <dbReference type="ARBA" id="ARBA00008711"/>
    </source>
</evidence>
<dbReference type="Gene3D" id="3.30.160.70">
    <property type="entry name" value="Methylated DNA-protein cysteine methyltransferase domain"/>
    <property type="match status" value="1"/>
</dbReference>
<dbReference type="PANTHER" id="PTHR10815:SF5">
    <property type="entry name" value="METHYLATED-DNA--PROTEIN-CYSTEINE METHYLTRANSFERASE"/>
    <property type="match status" value="1"/>
</dbReference>
<dbReference type="Pfam" id="PF01035">
    <property type="entry name" value="DNA_binding_1"/>
    <property type="match status" value="1"/>
</dbReference>
<evidence type="ECO:0000313" key="13">
    <source>
        <dbReference type="Proteomes" id="UP000199046"/>
    </source>
</evidence>
<evidence type="ECO:0000256" key="6">
    <source>
        <dbReference type="ARBA" id="ARBA00022763"/>
    </source>
</evidence>
<dbReference type="GO" id="GO:0006307">
    <property type="term" value="P:DNA alkylation repair"/>
    <property type="evidence" value="ECO:0007669"/>
    <property type="project" value="UniProtKB-UniRule"/>
</dbReference>
<evidence type="ECO:0000256" key="4">
    <source>
        <dbReference type="ARBA" id="ARBA00022603"/>
    </source>
</evidence>
<dbReference type="GO" id="GO:0032259">
    <property type="term" value="P:methylation"/>
    <property type="evidence" value="ECO:0007669"/>
    <property type="project" value="UniProtKB-KW"/>
</dbReference>
<dbReference type="EMBL" id="FOLY01000002">
    <property type="protein sequence ID" value="SFC34411.1"/>
    <property type="molecule type" value="Genomic_DNA"/>
</dbReference>
<evidence type="ECO:0000259" key="10">
    <source>
        <dbReference type="Pfam" id="PF01035"/>
    </source>
</evidence>
<dbReference type="HAMAP" id="MF_00772">
    <property type="entry name" value="OGT"/>
    <property type="match status" value="1"/>
</dbReference>
<keyword evidence="13" id="KW-1185">Reference proteome</keyword>
<gene>
    <name evidence="12" type="ORF">SAMN05421848_1173</name>
</gene>
<keyword evidence="6 9" id="KW-0227">DNA damage</keyword>
<evidence type="ECO:0000256" key="7">
    <source>
        <dbReference type="ARBA" id="ARBA00023204"/>
    </source>
</evidence>
<name>A0A1I1IEL8_9GAMM</name>
<dbReference type="GO" id="GO:0003908">
    <property type="term" value="F:methylated-DNA-[protein]-cysteine S-methyltransferase activity"/>
    <property type="evidence" value="ECO:0007669"/>
    <property type="project" value="UniProtKB-UniRule"/>
</dbReference>
<dbReference type="InterPro" id="IPR001497">
    <property type="entry name" value="MethylDNA_cys_MeTrfase_AS"/>
</dbReference>
<feature type="domain" description="Methylguanine DNA methyltransferase ribonuclease-like" evidence="11">
    <location>
        <begin position="4"/>
        <end position="76"/>
    </location>
</feature>
<keyword evidence="4 9" id="KW-0489">Methyltransferase</keyword>
<dbReference type="InterPro" id="IPR036631">
    <property type="entry name" value="MGMT_N_sf"/>
</dbReference>
<proteinExistence type="inferred from homology"/>
<evidence type="ECO:0000256" key="1">
    <source>
        <dbReference type="ARBA" id="ARBA00001286"/>
    </source>
</evidence>
<dbReference type="Proteomes" id="UP000199046">
    <property type="component" value="Unassembled WGS sequence"/>
</dbReference>
<keyword evidence="3 9" id="KW-0963">Cytoplasm</keyword>
<evidence type="ECO:0000256" key="5">
    <source>
        <dbReference type="ARBA" id="ARBA00022679"/>
    </source>
</evidence>
<dbReference type="RefSeq" id="WP_090131675.1">
    <property type="nucleotide sequence ID" value="NZ_FOLY01000002.1"/>
</dbReference>
<dbReference type="Gene3D" id="1.10.10.10">
    <property type="entry name" value="Winged helix-like DNA-binding domain superfamily/Winged helix DNA-binding domain"/>
    <property type="match status" value="1"/>
</dbReference>
<dbReference type="FunFam" id="1.10.10.10:FF:000214">
    <property type="entry name" value="Methylated-DNA--protein-cysteine methyltransferase"/>
    <property type="match status" value="1"/>
</dbReference>
<dbReference type="Pfam" id="PF02870">
    <property type="entry name" value="Methyltransf_1N"/>
    <property type="match status" value="1"/>
</dbReference>
<keyword evidence="5 9" id="KW-0808">Transferase</keyword>
<comment type="catalytic activity">
    <reaction evidence="8 9">
        <text>a 6-O-methyl-2'-deoxyguanosine in DNA + L-cysteinyl-[protein] = S-methyl-L-cysteinyl-[protein] + a 2'-deoxyguanosine in DNA</text>
        <dbReference type="Rhea" id="RHEA:24000"/>
        <dbReference type="Rhea" id="RHEA-COMP:10131"/>
        <dbReference type="Rhea" id="RHEA-COMP:10132"/>
        <dbReference type="Rhea" id="RHEA-COMP:11367"/>
        <dbReference type="Rhea" id="RHEA-COMP:11368"/>
        <dbReference type="ChEBI" id="CHEBI:29950"/>
        <dbReference type="ChEBI" id="CHEBI:82612"/>
        <dbReference type="ChEBI" id="CHEBI:85445"/>
        <dbReference type="ChEBI" id="CHEBI:85448"/>
        <dbReference type="EC" id="2.1.1.63"/>
    </reaction>
</comment>
<dbReference type="GO" id="GO:0005737">
    <property type="term" value="C:cytoplasm"/>
    <property type="evidence" value="ECO:0007669"/>
    <property type="project" value="UniProtKB-SubCell"/>
</dbReference>
<evidence type="ECO:0000313" key="12">
    <source>
        <dbReference type="EMBL" id="SFC34411.1"/>
    </source>
</evidence>
<comment type="miscellaneous">
    <text evidence="9">This enzyme catalyzes only one turnover and therefore is not strictly catalytic. According to one definition, an enzyme is a biocatalyst that acts repeatedly and over many reaction cycles.</text>
</comment>
<evidence type="ECO:0000256" key="9">
    <source>
        <dbReference type="HAMAP-Rule" id="MF_00772"/>
    </source>
</evidence>
<dbReference type="InterPro" id="IPR036217">
    <property type="entry name" value="MethylDNA_cys_MeTrfase_DNAb"/>
</dbReference>
<keyword evidence="7 9" id="KW-0234">DNA repair</keyword>
<dbReference type="SUPFAM" id="SSF53155">
    <property type="entry name" value="Methylated DNA-protein cysteine methyltransferase domain"/>
    <property type="match status" value="1"/>
</dbReference>
<comment type="subcellular location">
    <subcellularLocation>
        <location evidence="9">Cytoplasm</location>
    </subcellularLocation>
</comment>
<dbReference type="AlphaFoldDB" id="A0A1I1IEL8"/>
<dbReference type="EC" id="2.1.1.63" evidence="9"/>
<comment type="function">
    <text evidence="9">Involved in the cellular defense against the biological effects of O6-methylguanine (O6-MeG) and O4-methylthymine (O4-MeT) in DNA. Repairs the methylated nucleobase in DNA by stoichiometrically transferring the methyl group to a cysteine residue in the enzyme. This is a suicide reaction: the enzyme is irreversibly inactivated.</text>
</comment>
<organism evidence="12 13">
    <name type="scientific">Kushneria avicenniae</name>
    <dbReference type="NCBI Taxonomy" id="402385"/>
    <lineage>
        <taxon>Bacteria</taxon>
        <taxon>Pseudomonadati</taxon>
        <taxon>Pseudomonadota</taxon>
        <taxon>Gammaproteobacteria</taxon>
        <taxon>Oceanospirillales</taxon>
        <taxon>Halomonadaceae</taxon>
        <taxon>Kushneria</taxon>
    </lineage>
</organism>
<dbReference type="PANTHER" id="PTHR10815">
    <property type="entry name" value="METHYLATED-DNA--PROTEIN-CYSTEINE METHYLTRANSFERASE"/>
    <property type="match status" value="1"/>
</dbReference>
<dbReference type="InterPro" id="IPR036388">
    <property type="entry name" value="WH-like_DNA-bd_sf"/>
</dbReference>
<reference evidence="13" key="1">
    <citation type="submission" date="2016-10" db="EMBL/GenBank/DDBJ databases">
        <authorList>
            <person name="Varghese N."/>
            <person name="Submissions S."/>
        </authorList>
    </citation>
    <scope>NUCLEOTIDE SEQUENCE [LARGE SCALE GENOMIC DNA]</scope>
    <source>
        <strain evidence="13">DSM 23439</strain>
    </source>
</reference>